<proteinExistence type="predicted"/>
<sequence length="190" mass="21091">MISSDNLRDHARDGAKIMPDVRKHRTGEAHDEDDKRRRTEGRPEDRATLEEQLEEGLEDTFPASDPVSVVSTTIANKTKKVVGADKAKKIGGTDEVLSQQAEERKRHAEEMGRKTEGRAGDLETLEEQLEEGLEDTFPASDPVSVTSTTIARKTTIVGTDEVLRRQAEEKAKQAKEKARRGGGDKLEKDE</sequence>
<dbReference type="PATRIC" id="fig|1107882.3.peg.3492"/>
<feature type="region of interest" description="Disordered" evidence="1">
    <location>
        <begin position="90"/>
        <end position="190"/>
    </location>
</feature>
<feature type="compositionally biased region" description="Basic and acidic residues" evidence="1">
    <location>
        <begin position="1"/>
        <end position="49"/>
    </location>
</feature>
<accession>H0HTT3</accession>
<organism evidence="2 3">
    <name type="scientific">Mesorhizobium alhagi CCNWXJ12-2</name>
    <dbReference type="NCBI Taxonomy" id="1107882"/>
    <lineage>
        <taxon>Bacteria</taxon>
        <taxon>Pseudomonadati</taxon>
        <taxon>Pseudomonadota</taxon>
        <taxon>Alphaproteobacteria</taxon>
        <taxon>Hyphomicrobiales</taxon>
        <taxon>Phyllobacteriaceae</taxon>
        <taxon>Allomesorhizobium</taxon>
    </lineage>
</organism>
<name>H0HTT3_9HYPH</name>
<evidence type="ECO:0000313" key="2">
    <source>
        <dbReference type="EMBL" id="EHK55820.1"/>
    </source>
</evidence>
<keyword evidence="3" id="KW-1185">Reference proteome</keyword>
<feature type="compositionally biased region" description="Basic and acidic residues" evidence="1">
    <location>
        <begin position="101"/>
        <end position="121"/>
    </location>
</feature>
<feature type="compositionally biased region" description="Polar residues" evidence="1">
    <location>
        <begin position="143"/>
        <end position="152"/>
    </location>
</feature>
<dbReference type="EMBL" id="AHAM01000144">
    <property type="protein sequence ID" value="EHK55820.1"/>
    <property type="molecule type" value="Genomic_DNA"/>
</dbReference>
<feature type="compositionally biased region" description="Acidic residues" evidence="1">
    <location>
        <begin position="123"/>
        <end position="134"/>
    </location>
</feature>
<evidence type="ECO:0000256" key="1">
    <source>
        <dbReference type="SAM" id="MobiDB-lite"/>
    </source>
</evidence>
<protein>
    <submittedName>
        <fullName evidence="2">Uncharacterized protein</fullName>
    </submittedName>
</protein>
<gene>
    <name evidence="2" type="ORF">MAXJ12_17873</name>
</gene>
<dbReference type="AlphaFoldDB" id="H0HTT3"/>
<feature type="region of interest" description="Disordered" evidence="1">
    <location>
        <begin position="1"/>
        <end position="65"/>
    </location>
</feature>
<evidence type="ECO:0000313" key="3">
    <source>
        <dbReference type="Proteomes" id="UP000003250"/>
    </source>
</evidence>
<reference evidence="2 3" key="1">
    <citation type="journal article" date="2012" name="J. Bacteriol.">
        <title>Draft Genome Sequence of Mesorhizobium alhagi CCNWXJ12-2T, a Novel Salt-Resistant Species Isolated from the Desert of Northwestern China.</title>
        <authorList>
            <person name="Zhou M."/>
            <person name="Chen W."/>
            <person name="Chen H."/>
            <person name="Wei G."/>
        </authorList>
    </citation>
    <scope>NUCLEOTIDE SEQUENCE [LARGE SCALE GENOMIC DNA]</scope>
    <source>
        <strain evidence="2 3">CCNWXJ12-2</strain>
    </source>
</reference>
<feature type="compositionally biased region" description="Basic and acidic residues" evidence="1">
    <location>
        <begin position="161"/>
        <end position="190"/>
    </location>
</feature>
<dbReference type="Proteomes" id="UP000003250">
    <property type="component" value="Unassembled WGS sequence"/>
</dbReference>